<gene>
    <name evidence="1" type="ORF">KPL71_002449</name>
</gene>
<accession>A0ACB8P6G8</accession>
<dbReference type="Proteomes" id="UP000829398">
    <property type="component" value="Chromosome 1"/>
</dbReference>
<keyword evidence="1" id="KW-0560">Oxidoreductase</keyword>
<keyword evidence="2" id="KW-1185">Reference proteome</keyword>
<keyword evidence="1" id="KW-0503">Monooxygenase</keyword>
<dbReference type="EMBL" id="CM039170">
    <property type="protein sequence ID" value="KAH9805513.1"/>
    <property type="molecule type" value="Genomic_DNA"/>
</dbReference>
<organism evidence="1 2">
    <name type="scientific">Citrus sinensis</name>
    <name type="common">Sweet orange</name>
    <name type="synonym">Citrus aurantium var. sinensis</name>
    <dbReference type="NCBI Taxonomy" id="2711"/>
    <lineage>
        <taxon>Eukaryota</taxon>
        <taxon>Viridiplantae</taxon>
        <taxon>Streptophyta</taxon>
        <taxon>Embryophyta</taxon>
        <taxon>Tracheophyta</taxon>
        <taxon>Spermatophyta</taxon>
        <taxon>Magnoliopsida</taxon>
        <taxon>eudicotyledons</taxon>
        <taxon>Gunneridae</taxon>
        <taxon>Pentapetalae</taxon>
        <taxon>rosids</taxon>
        <taxon>malvids</taxon>
        <taxon>Sapindales</taxon>
        <taxon>Rutaceae</taxon>
        <taxon>Aurantioideae</taxon>
        <taxon>Citrus</taxon>
    </lineage>
</organism>
<name>A0ACB8P6G8_CITSI</name>
<evidence type="ECO:0000313" key="1">
    <source>
        <dbReference type="EMBL" id="KAH9805513.1"/>
    </source>
</evidence>
<reference evidence="2" key="1">
    <citation type="journal article" date="2023" name="Hortic. Res.">
        <title>A chromosome-level phased genome enabling allele-level studies in sweet orange: a case study on citrus Huanglongbing tolerance.</title>
        <authorList>
            <person name="Wu B."/>
            <person name="Yu Q."/>
            <person name="Deng Z."/>
            <person name="Duan Y."/>
            <person name="Luo F."/>
            <person name="Gmitter F. Jr."/>
        </authorList>
    </citation>
    <scope>NUCLEOTIDE SEQUENCE [LARGE SCALE GENOMIC DNA]</scope>
    <source>
        <strain evidence="2">cv. Valencia</strain>
    </source>
</reference>
<comment type="caution">
    <text evidence="1">The sequence shown here is derived from an EMBL/GenBank/DDBJ whole genome shotgun (WGS) entry which is preliminary data.</text>
</comment>
<proteinExistence type="predicted"/>
<evidence type="ECO:0000313" key="2">
    <source>
        <dbReference type="Proteomes" id="UP000829398"/>
    </source>
</evidence>
<sequence>MVLMIDQFIGTSFATSLIGLLLLIILRPNKMKKLPKSRKNYNKMGNDVVLTSADNEHSLPENVSGPDVIIVGAGVAGAALAHALGKDGRRVHVIERDLTEPDRIVGELLQPGGYLKLVELGLDDCVEEIDAQPVVGYALFKDGKITKTPYPLGNFQANVAGRSFHNGRFIQRMREKAASLSNVRMEEGTVTSLFQENGIVKGVHYKTKDGQEHKSCAPLTIVFDGGFSNLRRSLCNPKVDIPSCFVGMALENCQLPVPNHGHVVLADPSPILFYPISSSEVRCLVDVPAGQKLPSIANGEMAKYLKTKVAPQIPDELRDAFISKVEKGSIRTATNRSMPAAPKPTPGALLLGDAFNMRHPLTGGGMTVALSDVVVLRNLIKPLQDFHDAASLNQYLESFYTLRKVTVKLSHCLSNISVCIDLEKIRDRKFLHIKHAYGFDEVVHDDVCYEDNEENGNFVPFDNIIPSEENINWPFMSTTNPQHKDIDLDQSPKFDEYLDIVGREEVIVHPSFDLVEEREIVVDTISYCSLDLPKEDKKSCDIFQQLVDYEKKSFFLNYVEVRHEQYEKTLLEKLLIEEFVLRHWSDWMDPVASTINTLANSAYQVFSSSSDEAREIMRQASVDYLGLWRNLHIRSNGSTVRPKPSPIKLNFPFLSNGNIWCWSFVITISFA</sequence>
<protein>
    <submittedName>
        <fullName evidence="1">Squalene monooxygenase</fullName>
    </submittedName>
</protein>